<reference evidence="2" key="1">
    <citation type="submission" date="2020-11" db="EMBL/GenBank/DDBJ databases">
        <authorList>
            <person name="Tran Van P."/>
        </authorList>
    </citation>
    <scope>NUCLEOTIDE SEQUENCE</scope>
</reference>
<accession>A0A7R9G1E5</accession>
<keyword evidence="1" id="KW-0812">Transmembrane</keyword>
<protein>
    <submittedName>
        <fullName evidence="2">Uncharacterized protein</fullName>
    </submittedName>
</protein>
<dbReference type="AlphaFoldDB" id="A0A7R9G1E5"/>
<evidence type="ECO:0000256" key="1">
    <source>
        <dbReference type="SAM" id="Phobius"/>
    </source>
</evidence>
<sequence length="72" mass="8232">MKKNGNLTSVYEFIHIFFFHKLATLGTVSLLCAEAKKKRNIIDNVNVSGYVRIDKHKGTLQILCKSNDDIFM</sequence>
<proteinExistence type="predicted"/>
<name>A0A7R9G1E5_TIMSH</name>
<keyword evidence="1" id="KW-1133">Transmembrane helix</keyword>
<organism evidence="2">
    <name type="scientific">Timema shepardi</name>
    <name type="common">Walking stick</name>
    <dbReference type="NCBI Taxonomy" id="629360"/>
    <lineage>
        <taxon>Eukaryota</taxon>
        <taxon>Metazoa</taxon>
        <taxon>Ecdysozoa</taxon>
        <taxon>Arthropoda</taxon>
        <taxon>Hexapoda</taxon>
        <taxon>Insecta</taxon>
        <taxon>Pterygota</taxon>
        <taxon>Neoptera</taxon>
        <taxon>Polyneoptera</taxon>
        <taxon>Phasmatodea</taxon>
        <taxon>Timematodea</taxon>
        <taxon>Timematoidea</taxon>
        <taxon>Timematidae</taxon>
        <taxon>Timema</taxon>
    </lineage>
</organism>
<evidence type="ECO:0000313" key="2">
    <source>
        <dbReference type="EMBL" id="CAD7263409.1"/>
    </source>
</evidence>
<gene>
    <name evidence="2" type="ORF">TSIB3V08_LOCUS7487</name>
</gene>
<feature type="transmembrane region" description="Helical" evidence="1">
    <location>
        <begin position="13"/>
        <end position="33"/>
    </location>
</feature>
<keyword evidence="1" id="KW-0472">Membrane</keyword>
<dbReference type="EMBL" id="OC003526">
    <property type="protein sequence ID" value="CAD7263409.1"/>
    <property type="molecule type" value="Genomic_DNA"/>
</dbReference>